<reference evidence="2 4" key="1">
    <citation type="journal article" date="2008" name="Science">
        <title>The Physcomitrella genome reveals evolutionary insights into the conquest of land by plants.</title>
        <authorList>
            <person name="Rensing S."/>
            <person name="Lang D."/>
            <person name="Zimmer A."/>
            <person name="Terry A."/>
            <person name="Salamov A."/>
            <person name="Shapiro H."/>
            <person name="Nishiyama T."/>
            <person name="Perroud P.-F."/>
            <person name="Lindquist E."/>
            <person name="Kamisugi Y."/>
            <person name="Tanahashi T."/>
            <person name="Sakakibara K."/>
            <person name="Fujita T."/>
            <person name="Oishi K."/>
            <person name="Shin-I T."/>
            <person name="Kuroki Y."/>
            <person name="Toyoda A."/>
            <person name="Suzuki Y."/>
            <person name="Hashimoto A."/>
            <person name="Yamaguchi K."/>
            <person name="Sugano A."/>
            <person name="Kohara Y."/>
            <person name="Fujiyama A."/>
            <person name="Anterola A."/>
            <person name="Aoki S."/>
            <person name="Ashton N."/>
            <person name="Barbazuk W.B."/>
            <person name="Barker E."/>
            <person name="Bennetzen J."/>
            <person name="Bezanilla M."/>
            <person name="Blankenship R."/>
            <person name="Cho S.H."/>
            <person name="Dutcher S."/>
            <person name="Estelle M."/>
            <person name="Fawcett J.A."/>
            <person name="Gundlach H."/>
            <person name="Hanada K."/>
            <person name="Heyl A."/>
            <person name="Hicks K.A."/>
            <person name="Hugh J."/>
            <person name="Lohr M."/>
            <person name="Mayer K."/>
            <person name="Melkozernov A."/>
            <person name="Murata T."/>
            <person name="Nelson D."/>
            <person name="Pils B."/>
            <person name="Prigge M."/>
            <person name="Reiss B."/>
            <person name="Renner T."/>
            <person name="Rombauts S."/>
            <person name="Rushton P."/>
            <person name="Sanderfoot A."/>
            <person name="Schween G."/>
            <person name="Shiu S.-H."/>
            <person name="Stueber K."/>
            <person name="Theodoulou F.L."/>
            <person name="Tu H."/>
            <person name="Van de Peer Y."/>
            <person name="Verrier P.J."/>
            <person name="Waters E."/>
            <person name="Wood A."/>
            <person name="Yang L."/>
            <person name="Cove D."/>
            <person name="Cuming A."/>
            <person name="Hasebe M."/>
            <person name="Lucas S."/>
            <person name="Mishler D.B."/>
            <person name="Reski R."/>
            <person name="Grigoriev I."/>
            <person name="Quatrano R.S."/>
            <person name="Boore J.L."/>
        </authorList>
    </citation>
    <scope>NUCLEOTIDE SEQUENCE [LARGE SCALE GENOMIC DNA]</scope>
    <source>
        <strain evidence="3 4">cv. Gransden 2004</strain>
    </source>
</reference>
<dbReference type="AlphaFoldDB" id="A0A2K1KP84"/>
<reference evidence="3" key="3">
    <citation type="submission" date="2020-12" db="UniProtKB">
        <authorList>
            <consortium name="EnsemblPlants"/>
        </authorList>
    </citation>
    <scope>IDENTIFICATION</scope>
</reference>
<evidence type="ECO:0000313" key="4">
    <source>
        <dbReference type="Proteomes" id="UP000006727"/>
    </source>
</evidence>
<sequence>MWSSLHNIQEPNTCHLKPESFCLIRSHNPSKSQHRLNNGSTKPTHICNGREDPNSPVLIELNKLI</sequence>
<reference evidence="2 4" key="2">
    <citation type="journal article" date="2018" name="Plant J.">
        <title>The Physcomitrella patens chromosome-scale assembly reveals moss genome structure and evolution.</title>
        <authorList>
            <person name="Lang D."/>
            <person name="Ullrich K.K."/>
            <person name="Murat F."/>
            <person name="Fuchs J."/>
            <person name="Jenkins J."/>
            <person name="Haas F.B."/>
            <person name="Piednoel M."/>
            <person name="Gundlach H."/>
            <person name="Van Bel M."/>
            <person name="Meyberg R."/>
            <person name="Vives C."/>
            <person name="Morata J."/>
            <person name="Symeonidi A."/>
            <person name="Hiss M."/>
            <person name="Muchero W."/>
            <person name="Kamisugi Y."/>
            <person name="Saleh O."/>
            <person name="Blanc G."/>
            <person name="Decker E.L."/>
            <person name="van Gessel N."/>
            <person name="Grimwood J."/>
            <person name="Hayes R.D."/>
            <person name="Graham S.W."/>
            <person name="Gunter L.E."/>
            <person name="McDaniel S.F."/>
            <person name="Hoernstein S.N.W."/>
            <person name="Larsson A."/>
            <person name="Li F.W."/>
            <person name="Perroud P.F."/>
            <person name="Phillips J."/>
            <person name="Ranjan P."/>
            <person name="Rokshar D.S."/>
            <person name="Rothfels C.J."/>
            <person name="Schneider L."/>
            <person name="Shu S."/>
            <person name="Stevenson D.W."/>
            <person name="Thummler F."/>
            <person name="Tillich M."/>
            <person name="Villarreal Aguilar J.C."/>
            <person name="Widiez T."/>
            <person name="Wong G.K."/>
            <person name="Wymore A."/>
            <person name="Zhang Y."/>
            <person name="Zimmer A.D."/>
            <person name="Quatrano R.S."/>
            <person name="Mayer K.F.X."/>
            <person name="Goodstein D."/>
            <person name="Casacuberta J.M."/>
            <person name="Vandepoele K."/>
            <person name="Reski R."/>
            <person name="Cuming A.C."/>
            <person name="Tuskan G.A."/>
            <person name="Maumus F."/>
            <person name="Salse J."/>
            <person name="Schmutz J."/>
            <person name="Rensing S.A."/>
        </authorList>
    </citation>
    <scope>NUCLEOTIDE SEQUENCE [LARGE SCALE GENOMIC DNA]</scope>
    <source>
        <strain evidence="3 4">cv. Gransden 2004</strain>
    </source>
</reference>
<dbReference type="EnsemblPlants" id="Pp3c4_20190V3.1">
    <property type="protein sequence ID" value="PAC:32919856.CDS.1"/>
    <property type="gene ID" value="Pp3c4_20190"/>
</dbReference>
<dbReference type="Gramene" id="Pp3c4_20190V3.1">
    <property type="protein sequence ID" value="PAC:32919856.CDS.1"/>
    <property type="gene ID" value="Pp3c4_20190"/>
</dbReference>
<keyword evidence="4" id="KW-1185">Reference proteome</keyword>
<feature type="region of interest" description="Disordered" evidence="1">
    <location>
        <begin position="28"/>
        <end position="52"/>
    </location>
</feature>
<dbReference type="EMBL" id="ABEU02000004">
    <property type="protein sequence ID" value="PNR55590.1"/>
    <property type="molecule type" value="Genomic_DNA"/>
</dbReference>
<evidence type="ECO:0000313" key="2">
    <source>
        <dbReference type="EMBL" id="PNR55590.1"/>
    </source>
</evidence>
<name>A0A2K1KP84_PHYPA</name>
<evidence type="ECO:0000313" key="3">
    <source>
        <dbReference type="EnsemblPlants" id="PAC:32919856.CDS.1"/>
    </source>
</evidence>
<dbReference type="Proteomes" id="UP000006727">
    <property type="component" value="Chromosome 4"/>
</dbReference>
<accession>A0A2K1KP84</accession>
<protein>
    <submittedName>
        <fullName evidence="2 3">Uncharacterized protein</fullName>
    </submittedName>
</protein>
<gene>
    <name evidence="2" type="ORF">PHYPA_006487</name>
</gene>
<evidence type="ECO:0000256" key="1">
    <source>
        <dbReference type="SAM" id="MobiDB-lite"/>
    </source>
</evidence>
<feature type="compositionally biased region" description="Polar residues" evidence="1">
    <location>
        <begin position="28"/>
        <end position="43"/>
    </location>
</feature>
<proteinExistence type="predicted"/>
<dbReference type="InParanoid" id="A0A2K1KP84"/>
<organism evidence="2">
    <name type="scientific">Physcomitrium patens</name>
    <name type="common">Spreading-leaved earth moss</name>
    <name type="synonym">Physcomitrella patens</name>
    <dbReference type="NCBI Taxonomy" id="3218"/>
    <lineage>
        <taxon>Eukaryota</taxon>
        <taxon>Viridiplantae</taxon>
        <taxon>Streptophyta</taxon>
        <taxon>Embryophyta</taxon>
        <taxon>Bryophyta</taxon>
        <taxon>Bryophytina</taxon>
        <taxon>Bryopsida</taxon>
        <taxon>Funariidae</taxon>
        <taxon>Funariales</taxon>
        <taxon>Funariaceae</taxon>
        <taxon>Physcomitrium</taxon>
    </lineage>
</organism>